<dbReference type="EMBL" id="MU157842">
    <property type="protein sequence ID" value="KAF9529985.1"/>
    <property type="molecule type" value="Genomic_DNA"/>
</dbReference>
<feature type="compositionally biased region" description="Polar residues" evidence="1">
    <location>
        <begin position="198"/>
        <end position="210"/>
    </location>
</feature>
<sequence length="663" mass="71952">MDTSNQPTRKVMEARILDLQRGVLKDLVNPKTWADMLVQKHSLAFVQICNDLDAIDYGPSALDEFIAETDRLGIVGIASNWVHIVDMAKGWGIEQVSSMSKDIGELPHDCSPSIEGASRARVPEGAQPDVEPFLRAPLLPAFEADGKSINPQPIPPENLDPQWKSRGEASKTVAALQRSRKHQESPEPLREEMAVTKAVSTERISGQQDGLQKAGPQISGRRKRADRDDSTLTGSGEKRQEEGQSPLRKRAKMQRHVAGDDSAPADENREGQLKIKPSQVNKGKQKAESVGNTVSRPRKKAPVKSKKYIESSDEDRSEDSEIKGSDGSYEEDDDDMRQAVANSMNEKYIKEYADAASLEEESGVRGNILASRAIGKGEGSKDAKKTSTKFTGLGKPSLYPSLTKSQAAGPAVAPTRPKGQSAPPAAGSRRKKTPVVDAGPAKIPKGYIVAPEPCGTCINRGGHCHASTSQKTKQCHWCKTHKRGCSHVGQLDGATVEWAKAERYALDRLLREIQKVPKWTVPCLEVISSDSADTTQPVQYKELIERMPPYVPVILAEVAVLRGETMDGRNDIGVLGNLIKAQTVVIEGLQETIDEMQVGLQAALKEAAAHRAIAEQQSQENGVIQTKLNTILQLATQGLFPAEPAGPIFSPHVGTSEVAEKQG</sequence>
<dbReference type="AlphaFoldDB" id="A0A9P6JRY1"/>
<reference evidence="2" key="1">
    <citation type="submission" date="2020-11" db="EMBL/GenBank/DDBJ databases">
        <authorList>
            <consortium name="DOE Joint Genome Institute"/>
            <person name="Ahrendt S."/>
            <person name="Riley R."/>
            <person name="Andreopoulos W."/>
            <person name="Labutti K."/>
            <person name="Pangilinan J."/>
            <person name="Ruiz-Duenas F.J."/>
            <person name="Barrasa J.M."/>
            <person name="Sanchez-Garcia M."/>
            <person name="Camarero S."/>
            <person name="Miyauchi S."/>
            <person name="Serrano A."/>
            <person name="Linde D."/>
            <person name="Babiker R."/>
            <person name="Drula E."/>
            <person name="Ayuso-Fernandez I."/>
            <person name="Pacheco R."/>
            <person name="Padilla G."/>
            <person name="Ferreira P."/>
            <person name="Barriuso J."/>
            <person name="Kellner H."/>
            <person name="Castanera R."/>
            <person name="Alfaro M."/>
            <person name="Ramirez L."/>
            <person name="Pisabarro A.G."/>
            <person name="Kuo A."/>
            <person name="Tritt A."/>
            <person name="Lipzen A."/>
            <person name="He G."/>
            <person name="Yan M."/>
            <person name="Ng V."/>
            <person name="Cullen D."/>
            <person name="Martin F."/>
            <person name="Rosso M.-N."/>
            <person name="Henrissat B."/>
            <person name="Hibbett D."/>
            <person name="Martinez A.T."/>
            <person name="Grigoriev I.V."/>
        </authorList>
    </citation>
    <scope>NUCLEOTIDE SEQUENCE</scope>
    <source>
        <strain evidence="2">CBS 506.95</strain>
    </source>
</reference>
<organism evidence="2 3">
    <name type="scientific">Crepidotus variabilis</name>
    <dbReference type="NCBI Taxonomy" id="179855"/>
    <lineage>
        <taxon>Eukaryota</taxon>
        <taxon>Fungi</taxon>
        <taxon>Dikarya</taxon>
        <taxon>Basidiomycota</taxon>
        <taxon>Agaricomycotina</taxon>
        <taxon>Agaricomycetes</taxon>
        <taxon>Agaricomycetidae</taxon>
        <taxon>Agaricales</taxon>
        <taxon>Agaricineae</taxon>
        <taxon>Crepidotaceae</taxon>
        <taxon>Crepidotus</taxon>
    </lineage>
</organism>
<feature type="region of interest" description="Disordered" evidence="1">
    <location>
        <begin position="375"/>
        <end position="441"/>
    </location>
</feature>
<feature type="compositionally biased region" description="Basic and acidic residues" evidence="1">
    <location>
        <begin position="182"/>
        <end position="194"/>
    </location>
</feature>
<proteinExistence type="predicted"/>
<accession>A0A9P6JRY1</accession>
<evidence type="ECO:0000313" key="2">
    <source>
        <dbReference type="EMBL" id="KAF9529985.1"/>
    </source>
</evidence>
<evidence type="ECO:0000313" key="3">
    <source>
        <dbReference type="Proteomes" id="UP000807306"/>
    </source>
</evidence>
<protein>
    <submittedName>
        <fullName evidence="2">Uncharacterized protein</fullName>
    </submittedName>
</protein>
<keyword evidence="3" id="KW-1185">Reference proteome</keyword>
<name>A0A9P6JRY1_9AGAR</name>
<feature type="compositionally biased region" description="Basic residues" evidence="1">
    <location>
        <begin position="296"/>
        <end position="306"/>
    </location>
</feature>
<evidence type="ECO:0000256" key="1">
    <source>
        <dbReference type="SAM" id="MobiDB-lite"/>
    </source>
</evidence>
<feature type="compositionally biased region" description="Basic and acidic residues" evidence="1">
    <location>
        <begin position="225"/>
        <end position="242"/>
    </location>
</feature>
<gene>
    <name evidence="2" type="ORF">CPB83DRAFT_892918</name>
</gene>
<comment type="caution">
    <text evidence="2">The sequence shown here is derived from an EMBL/GenBank/DDBJ whole genome shotgun (WGS) entry which is preliminary data.</text>
</comment>
<dbReference type="Proteomes" id="UP000807306">
    <property type="component" value="Unassembled WGS sequence"/>
</dbReference>
<feature type="region of interest" description="Disordered" evidence="1">
    <location>
        <begin position="144"/>
        <end position="342"/>
    </location>
</feature>